<evidence type="ECO:0000256" key="1">
    <source>
        <dbReference type="SAM" id="Phobius"/>
    </source>
</evidence>
<feature type="transmembrane region" description="Helical" evidence="1">
    <location>
        <begin position="45"/>
        <end position="67"/>
    </location>
</feature>
<feature type="transmembrane region" description="Helical" evidence="1">
    <location>
        <begin position="108"/>
        <end position="126"/>
    </location>
</feature>
<evidence type="ECO:0000313" key="2">
    <source>
        <dbReference type="EMBL" id="ADL19164.1"/>
    </source>
</evidence>
<dbReference type="InParanoid" id="D9Q1H6"/>
<feature type="transmembrane region" description="Helical" evidence="1">
    <location>
        <begin position="79"/>
        <end position="101"/>
    </location>
</feature>
<name>D9Q1H6_ACIS3</name>
<accession>D9Q1H6</accession>
<dbReference type="STRING" id="666510.ASAC_0758"/>
<keyword evidence="1" id="KW-0472">Membrane</keyword>
<evidence type="ECO:0000313" key="3">
    <source>
        <dbReference type="Proteomes" id="UP000000346"/>
    </source>
</evidence>
<dbReference type="KEGG" id="asc:ASAC_0758"/>
<feature type="transmembrane region" description="Helical" evidence="1">
    <location>
        <begin position="176"/>
        <end position="196"/>
    </location>
</feature>
<protein>
    <submittedName>
        <fullName evidence="2">Uncharacterized protein</fullName>
    </submittedName>
</protein>
<feature type="transmembrane region" description="Helical" evidence="1">
    <location>
        <begin position="458"/>
        <end position="477"/>
    </location>
</feature>
<dbReference type="HOGENOM" id="CLU_588789_0_0_2"/>
<feature type="transmembrane region" description="Helical" evidence="1">
    <location>
        <begin position="398"/>
        <end position="419"/>
    </location>
</feature>
<feature type="transmembrane region" description="Helical" evidence="1">
    <location>
        <begin position="431"/>
        <end position="452"/>
    </location>
</feature>
<feature type="transmembrane region" description="Helical" evidence="1">
    <location>
        <begin position="146"/>
        <end position="164"/>
    </location>
</feature>
<reference evidence="2 3" key="1">
    <citation type="journal article" date="2010" name="Appl. Environ. Microbiol.">
        <title>The genome sequence of the crenarchaeon Acidilobus saccharovorans supports a new order, Acidilobales, and suggests an important ecological role in terrestrial acidic hot springs.</title>
        <authorList>
            <person name="Mardanov A.V."/>
            <person name="Svetlitchnyi V.A."/>
            <person name="Beletsky A.V."/>
            <person name="Prokofeva M.I."/>
            <person name="Bonch-Osmolovskaya E.A."/>
            <person name="Ravin N.V."/>
            <person name="Skryabin K.G."/>
        </authorList>
    </citation>
    <scope>NUCLEOTIDE SEQUENCE [LARGE SCALE GENOMIC DNA]</scope>
    <source>
        <strain evidence="3">DSM 16705 / JCM 18335 / VKM B-2471 / 345-15</strain>
    </source>
</reference>
<organism evidence="2 3">
    <name type="scientific">Acidilobus saccharovorans (strain DSM 16705 / JCM 18335 / VKM B-2471 / 345-15)</name>
    <dbReference type="NCBI Taxonomy" id="666510"/>
    <lineage>
        <taxon>Archaea</taxon>
        <taxon>Thermoproteota</taxon>
        <taxon>Thermoprotei</taxon>
        <taxon>Acidilobales</taxon>
        <taxon>Acidilobaceae</taxon>
        <taxon>Acidilobus</taxon>
    </lineage>
</organism>
<dbReference type="Proteomes" id="UP000000346">
    <property type="component" value="Chromosome"/>
</dbReference>
<keyword evidence="3" id="KW-1185">Reference proteome</keyword>
<keyword evidence="1" id="KW-0812">Transmembrane</keyword>
<dbReference type="AlphaFoldDB" id="D9Q1H6"/>
<dbReference type="EMBL" id="CP001742">
    <property type="protein sequence ID" value="ADL19164.1"/>
    <property type="molecule type" value="Genomic_DNA"/>
</dbReference>
<sequence length="483" mass="51968">MNQYFLAYIYFYKISNFIYDPFSYNRIGGKVSAGDSFLSDPRKNLTAIAVYTAVLFAISPLLGANWISPGDFDSSTQAVYHALMIPLTLLLAILACELLGLPRWAKLLANYATYPTLALTFVGNAILQNYYPSSLANYAVQGVRDVLLYLVALAVIVAALLKAARERAWLKAYWAPFLLILAAGVSIALAPIYGIVSLMPQTWHLSFLASTVNAVGNQTFVSDLVTSHSHQMLPAVGDAIVGLTAIWFGYSELRGRARAAAAAGLIIGLASVIVFTYLYWASGVGTYSIPTIAPFGPQGVNGLALDDFTTGLSGWGAMLVLAALYVGPLAYLARSGQNAERLYRLATLATWVAAMAILVGIGYFIEFNEAFFGFGSPGQPPSGGPGYMFDDAFMKGHLVTAFMIIPLLAATMLAVDYIVKEGGKAKRYLAYLTFASLLLCYLGVQFYTMTLIPTLLEAALAVSGLDLLLNALAPLYVRPRTAS</sequence>
<feature type="transmembrane region" description="Helical" evidence="1">
    <location>
        <begin position="232"/>
        <end position="250"/>
    </location>
</feature>
<feature type="transmembrane region" description="Helical" evidence="1">
    <location>
        <begin position="345"/>
        <end position="365"/>
    </location>
</feature>
<gene>
    <name evidence="2" type="ordered locus">ASAC_0758</name>
</gene>
<proteinExistence type="predicted"/>
<keyword evidence="1" id="KW-1133">Transmembrane helix</keyword>
<dbReference type="eggNOG" id="arCOG07388">
    <property type="taxonomic scope" value="Archaea"/>
</dbReference>
<feature type="transmembrane region" description="Helical" evidence="1">
    <location>
        <begin position="312"/>
        <end position="333"/>
    </location>
</feature>
<feature type="transmembrane region" description="Helical" evidence="1">
    <location>
        <begin position="262"/>
        <end position="280"/>
    </location>
</feature>